<protein>
    <recommendedName>
        <fullName evidence="2">DUF5681 domain-containing protein</fullName>
    </recommendedName>
</protein>
<reference evidence="3 4" key="2">
    <citation type="journal article" date="2013" name="Genome Announc.">
        <title>Draft Genome Sequence of Methylobacterium mesophilicum Strain SR1.6/6, Isolated from Citrus sinensis.</title>
        <authorList>
            <person name="Marinho Almeida D."/>
            <person name="Dini-Andreote F."/>
            <person name="Camargo Neves A.A."/>
            <person name="Juca Ramos R.T."/>
            <person name="Andreote F.D."/>
            <person name="Carneiro A.R."/>
            <person name="Oliveira de Souza Lima A."/>
            <person name="Caracciolo Gomes de Sa P.H."/>
            <person name="Ribeiro Barbosa M.S."/>
            <person name="Araujo W.L."/>
            <person name="Silva A."/>
        </authorList>
    </citation>
    <scope>NUCLEOTIDE SEQUENCE [LARGE SCALE GENOMIC DNA]</scope>
    <source>
        <strain evidence="3 4">SR1.6/6</strain>
    </source>
</reference>
<dbReference type="KEGG" id="mmes:MMSR116_04630"/>
<dbReference type="InterPro" id="IPR043736">
    <property type="entry name" value="DUF5681"/>
</dbReference>
<gene>
    <name evidence="3" type="ORF">MMSR116_04630</name>
</gene>
<dbReference type="AlphaFoldDB" id="A0A6B9FES0"/>
<dbReference type="Proteomes" id="UP000012488">
    <property type="component" value="Chromosome"/>
</dbReference>
<dbReference type="RefSeq" id="WP_010685069.1">
    <property type="nucleotide sequence ID" value="NZ_CP043538.1"/>
</dbReference>
<dbReference type="OrthoDB" id="2086138at2"/>
<reference evidence="3 4" key="1">
    <citation type="journal article" date="2012" name="Genet. Mol. Biol.">
        <title>Analysis of 16S rRNA and mxaF genes revealing insights into Methylobacterium niche-specific plant association.</title>
        <authorList>
            <person name="Dourado M.N."/>
            <person name="Andreote F.D."/>
            <person name="Dini-Andreote F."/>
            <person name="Conti R."/>
            <person name="Araujo J.M."/>
            <person name="Araujo W.L."/>
        </authorList>
    </citation>
    <scope>NUCLEOTIDE SEQUENCE [LARGE SCALE GENOMIC DNA]</scope>
    <source>
        <strain evidence="3 4">SR1.6/6</strain>
    </source>
</reference>
<evidence type="ECO:0000259" key="2">
    <source>
        <dbReference type="Pfam" id="PF18932"/>
    </source>
</evidence>
<organism evidence="3 4">
    <name type="scientific">Methylobacterium mesophilicum SR1.6/6</name>
    <dbReference type="NCBI Taxonomy" id="908290"/>
    <lineage>
        <taxon>Bacteria</taxon>
        <taxon>Pseudomonadati</taxon>
        <taxon>Pseudomonadota</taxon>
        <taxon>Alphaproteobacteria</taxon>
        <taxon>Hyphomicrobiales</taxon>
        <taxon>Methylobacteriaceae</taxon>
        <taxon>Methylobacterium</taxon>
    </lineage>
</organism>
<evidence type="ECO:0000313" key="4">
    <source>
        <dbReference type="Proteomes" id="UP000012488"/>
    </source>
</evidence>
<evidence type="ECO:0000313" key="3">
    <source>
        <dbReference type="EMBL" id="QGY01267.1"/>
    </source>
</evidence>
<sequence>MSGQSTRARKNYAVGYARPPIATRFQKGQSGNPGGRRKKDDHYVHTDELIMEEAFRLVTVREGDKVIKIPALQAILRSQIQLAAKGNQAAQRAVLDYVLRVENKHEARHEELLQALFAFKAEASNQRARLIEKGLPIGPDVPHPDDVSLDLHTGDVYFHHPDFAEEARPHRRVDQVRITT</sequence>
<feature type="region of interest" description="Disordered" evidence="1">
    <location>
        <begin position="18"/>
        <end position="40"/>
    </location>
</feature>
<accession>A0A6B9FES0</accession>
<evidence type="ECO:0000256" key="1">
    <source>
        <dbReference type="SAM" id="MobiDB-lite"/>
    </source>
</evidence>
<dbReference type="EMBL" id="CP043538">
    <property type="protein sequence ID" value="QGY01267.1"/>
    <property type="molecule type" value="Genomic_DNA"/>
</dbReference>
<feature type="domain" description="DUF5681" evidence="2">
    <location>
        <begin position="22"/>
        <end position="99"/>
    </location>
</feature>
<dbReference type="Pfam" id="PF18932">
    <property type="entry name" value="DUF5681"/>
    <property type="match status" value="1"/>
</dbReference>
<name>A0A6B9FES0_9HYPH</name>
<proteinExistence type="predicted"/>